<dbReference type="GO" id="GO:0030170">
    <property type="term" value="F:pyridoxal phosphate binding"/>
    <property type="evidence" value="ECO:0007669"/>
    <property type="project" value="InterPro"/>
</dbReference>
<accession>A0A1Y2F807</accession>
<dbReference type="PROSITE" id="PS51340">
    <property type="entry name" value="MOSC"/>
    <property type="match status" value="1"/>
</dbReference>
<dbReference type="InterPro" id="IPR000192">
    <property type="entry name" value="Aminotrans_V_dom"/>
</dbReference>
<dbReference type="InterPro" id="IPR011037">
    <property type="entry name" value="Pyrv_Knase-like_insert_dom_sf"/>
</dbReference>
<keyword evidence="1" id="KW-0501">Molybdenum cofactor biosynthesis</keyword>
<feature type="domain" description="MOSC" evidence="2">
    <location>
        <begin position="592"/>
        <end position="735"/>
    </location>
</feature>
<dbReference type="InterPro" id="IPR015422">
    <property type="entry name" value="PyrdxlP-dep_Trfase_small"/>
</dbReference>
<dbReference type="Pfam" id="PF03476">
    <property type="entry name" value="MOSC_N"/>
    <property type="match status" value="1"/>
</dbReference>
<keyword evidence="3" id="KW-0808">Transferase</keyword>
<evidence type="ECO:0000259" key="2">
    <source>
        <dbReference type="PROSITE" id="PS51340"/>
    </source>
</evidence>
<dbReference type="GO" id="GO:0006777">
    <property type="term" value="P:Mo-molybdopterin cofactor biosynthetic process"/>
    <property type="evidence" value="ECO:0007669"/>
    <property type="project" value="UniProtKB-KW"/>
</dbReference>
<gene>
    <name evidence="3" type="ORF">BCR37DRAFT_381486</name>
</gene>
<dbReference type="GeneID" id="63786305"/>
<dbReference type="GO" id="GO:0016740">
    <property type="term" value="F:transferase activity"/>
    <property type="evidence" value="ECO:0007669"/>
    <property type="project" value="UniProtKB-KW"/>
</dbReference>
<comment type="caution">
    <text evidence="3">The sequence shown here is derived from an EMBL/GenBank/DDBJ whole genome shotgun (WGS) entry which is preliminary data.</text>
</comment>
<evidence type="ECO:0000313" key="3">
    <source>
        <dbReference type="EMBL" id="ORY80032.1"/>
    </source>
</evidence>
<dbReference type="RefSeq" id="XP_040724166.1">
    <property type="nucleotide sequence ID" value="XM_040869706.1"/>
</dbReference>
<name>A0A1Y2F807_PROLT</name>
<dbReference type="EMBL" id="MCFI01000014">
    <property type="protein sequence ID" value="ORY80032.1"/>
    <property type="molecule type" value="Genomic_DNA"/>
</dbReference>
<dbReference type="Proteomes" id="UP000193685">
    <property type="component" value="Unassembled WGS sequence"/>
</dbReference>
<dbReference type="GO" id="GO:0030151">
    <property type="term" value="F:molybdenum ion binding"/>
    <property type="evidence" value="ECO:0007669"/>
    <property type="project" value="InterPro"/>
</dbReference>
<dbReference type="STRING" id="56484.A0A1Y2F807"/>
<dbReference type="SUPFAM" id="SSF53383">
    <property type="entry name" value="PLP-dependent transferases"/>
    <property type="match status" value="1"/>
</dbReference>
<proteinExistence type="predicted"/>
<protein>
    <submittedName>
        <fullName evidence="3">Pyridoxal phosphate-dependent transferase</fullName>
    </submittedName>
</protein>
<dbReference type="OrthoDB" id="10264306at2759"/>
<evidence type="ECO:0000256" key="1">
    <source>
        <dbReference type="ARBA" id="ARBA00023150"/>
    </source>
</evidence>
<dbReference type="SUPFAM" id="SSF141673">
    <property type="entry name" value="MOSC N-terminal domain-like"/>
    <property type="match status" value="1"/>
</dbReference>
<dbReference type="PANTHER" id="PTHR14237:SF80">
    <property type="entry name" value="MOLYBDENUM COFACTOR SULFURASE"/>
    <property type="match status" value="1"/>
</dbReference>
<dbReference type="InterPro" id="IPR005302">
    <property type="entry name" value="MoCF_Sase_C"/>
</dbReference>
<sequence length="735" mass="80551">MTTARPSYAPYPRTLFDIRRSEYAHLEEAVYLDNAGAPPYAVSVITRQAKDLTSTLYGNPHSASPASQRTADKVAQIRERVLRILNVKGYDLVFTSGTTAGIKLVGELMRSAGSWHMRIYPQSHTSLVGLRDTADSWSLEDPPYKQSSTFQHSEKHILFAYTARCNFSGQTSLFAGGRLPAATFELCDAATYAPTHPLNMDSCASTDFVVLSFGKIFGYPTGLGALLIKRDPRLSKLVQGRKYFGGGTVDAVSRTDAFRAIKTHVSFALEDGTLPFHSILALDHALDVHTECYGQDFLNNIKKHVTWLGKRAHDAIQNLTHANGKPLAQLLSLRGSPILTMLLFRSNGEPIGYNQVGELAGLLGIHIRTGTLCNPSMLAVLGISSTQIQANYAAGHVCSGVRDVIDGKHTGAVRISLGAMTDTDDIIAFVHLLTDYFVESDDAKAVTATPAPITLTQLNVYPIKSCRAYNVPKGMAWRVLPSGLEYDRQWAIVNLDTRQVLSQKKFTKMALIRTEICDTELIIRFNKEILHVPLEINPESLKAISCKVCGDEAQILVYCDLRLEHALSAYLGVRCTLSVADPSASRSAKLGLSSSWSQLSAGERQNRRVQLLLSNESPFLCISESSVRAIRRAASISGEAVDAANFRANFVIQGLPAFQEDALQSLQVGESKFAVLGKCRRCLMICINQETGVQTTEPYATLTKMRKSSGRLWFGIHLDLEEGTTVQVGDHLAYS</sequence>
<dbReference type="SUPFAM" id="SSF50800">
    <property type="entry name" value="PK beta-barrel domain-like"/>
    <property type="match status" value="1"/>
</dbReference>
<organism evidence="3 4">
    <name type="scientific">Protomyces lactucae-debilis</name>
    <dbReference type="NCBI Taxonomy" id="2754530"/>
    <lineage>
        <taxon>Eukaryota</taxon>
        <taxon>Fungi</taxon>
        <taxon>Dikarya</taxon>
        <taxon>Ascomycota</taxon>
        <taxon>Taphrinomycotina</taxon>
        <taxon>Taphrinomycetes</taxon>
        <taxon>Taphrinales</taxon>
        <taxon>Protomycetaceae</taxon>
        <taxon>Protomyces</taxon>
    </lineage>
</organism>
<dbReference type="Gene3D" id="3.90.1150.10">
    <property type="entry name" value="Aspartate Aminotransferase, domain 1"/>
    <property type="match status" value="1"/>
</dbReference>
<dbReference type="InterPro" id="IPR015424">
    <property type="entry name" value="PyrdxlP-dep_Trfase"/>
</dbReference>
<keyword evidence="4" id="KW-1185">Reference proteome</keyword>
<dbReference type="Pfam" id="PF00266">
    <property type="entry name" value="Aminotran_5"/>
    <property type="match status" value="2"/>
</dbReference>
<dbReference type="InterPro" id="IPR005303">
    <property type="entry name" value="MOCOS_middle"/>
</dbReference>
<dbReference type="PANTHER" id="PTHR14237">
    <property type="entry name" value="MOLYBDOPTERIN COFACTOR SULFURASE MOSC"/>
    <property type="match status" value="1"/>
</dbReference>
<dbReference type="AlphaFoldDB" id="A0A1Y2F807"/>
<evidence type="ECO:0000313" key="4">
    <source>
        <dbReference type="Proteomes" id="UP000193685"/>
    </source>
</evidence>
<dbReference type="OMA" id="PCTRCQM"/>
<dbReference type="InterPro" id="IPR015421">
    <property type="entry name" value="PyrdxlP-dep_Trfase_major"/>
</dbReference>
<dbReference type="Pfam" id="PF03473">
    <property type="entry name" value="MOSC"/>
    <property type="match status" value="1"/>
</dbReference>
<dbReference type="Gene3D" id="3.40.640.10">
    <property type="entry name" value="Type I PLP-dependent aspartate aminotransferase-like (Major domain)"/>
    <property type="match status" value="2"/>
</dbReference>
<reference evidence="3 4" key="1">
    <citation type="submission" date="2016-07" db="EMBL/GenBank/DDBJ databases">
        <title>Pervasive Adenine N6-methylation of Active Genes in Fungi.</title>
        <authorList>
            <consortium name="DOE Joint Genome Institute"/>
            <person name="Mondo S.J."/>
            <person name="Dannebaum R.O."/>
            <person name="Kuo R.C."/>
            <person name="Labutti K."/>
            <person name="Haridas S."/>
            <person name="Kuo A."/>
            <person name="Salamov A."/>
            <person name="Ahrendt S.R."/>
            <person name="Lipzen A."/>
            <person name="Sullivan W."/>
            <person name="Andreopoulos W.B."/>
            <person name="Clum A."/>
            <person name="Lindquist E."/>
            <person name="Daum C."/>
            <person name="Ramamoorthy G.K."/>
            <person name="Gryganskyi A."/>
            <person name="Culley D."/>
            <person name="Magnuson J.K."/>
            <person name="James T.Y."/>
            <person name="O'Malley M.A."/>
            <person name="Stajich J.E."/>
            <person name="Spatafora J.W."/>
            <person name="Visel A."/>
            <person name="Grigoriev I.V."/>
        </authorList>
    </citation>
    <scope>NUCLEOTIDE SEQUENCE [LARGE SCALE GENOMIC DNA]</scope>
    <source>
        <strain evidence="3 4">12-1054</strain>
    </source>
</reference>